<dbReference type="Gene3D" id="1.25.40.10">
    <property type="entry name" value="Tetratricopeptide repeat domain"/>
    <property type="match status" value="2"/>
</dbReference>
<dbReference type="AlphaFoldDB" id="A0A7S0R1L3"/>
<evidence type="ECO:0000256" key="2">
    <source>
        <dbReference type="ARBA" id="ARBA00022803"/>
    </source>
</evidence>
<dbReference type="GO" id="GO:0000030">
    <property type="term" value="F:mannosyltransferase activity"/>
    <property type="evidence" value="ECO:0007669"/>
    <property type="project" value="TreeGrafter"/>
</dbReference>
<dbReference type="InterPro" id="IPR052346">
    <property type="entry name" value="O-mannosyl-transferase_TMTC"/>
</dbReference>
<feature type="region of interest" description="Disordered" evidence="4">
    <location>
        <begin position="26"/>
        <end position="55"/>
    </location>
</feature>
<feature type="repeat" description="TPR" evidence="3">
    <location>
        <begin position="291"/>
        <end position="324"/>
    </location>
</feature>
<gene>
    <name evidence="6" type="ORF">POBO1169_LOCUS7599</name>
</gene>
<feature type="region of interest" description="Disordered" evidence="4">
    <location>
        <begin position="142"/>
        <end position="175"/>
    </location>
</feature>
<evidence type="ECO:0000256" key="3">
    <source>
        <dbReference type="PROSITE-ProRule" id="PRU00339"/>
    </source>
</evidence>
<feature type="compositionally biased region" description="Acidic residues" evidence="4">
    <location>
        <begin position="154"/>
        <end position="163"/>
    </location>
</feature>
<dbReference type="GO" id="GO:0005783">
    <property type="term" value="C:endoplasmic reticulum"/>
    <property type="evidence" value="ECO:0007669"/>
    <property type="project" value="TreeGrafter"/>
</dbReference>
<sequence length="367" mass="41468">MARRRLAARAVLLLLLASLSLETDATSARQQRAKERSKRAKEKAAREEIDDTGSEREAKFKEMYETAALATHHGDLPQAATLYEHCIGLFGKIGEIRPQNGGNGLHVHLYNQLAEVRLADGHLDEAEYMYNNAVTLALALKKQQKKQPGTQKDEESDEEDKEADIESKKTKGQEETLHRELMRAYRSIATIQLQVDTEQERLEDAILTFKAMRKHARSEHEEADIFKEIGILYLRQGNLNAAVQALEEAVDLYPEVKKGYSNLAIAYARQLNHKKAMENFELAIDVEPESPSLHTNYGITLAQIQDFTHARMALLEALRLDPTYQLAKDNLAKVEEFIEDMVGDRGSGALPRHKPLSKRYIGPTVRV</sequence>
<evidence type="ECO:0000256" key="4">
    <source>
        <dbReference type="SAM" id="MobiDB-lite"/>
    </source>
</evidence>
<keyword evidence="5" id="KW-0732">Signal</keyword>
<dbReference type="SMART" id="SM00028">
    <property type="entry name" value="TPR"/>
    <property type="match status" value="5"/>
</dbReference>
<name>A0A7S0R1L3_9CHLO</name>
<organism evidence="6">
    <name type="scientific">Pyramimonas obovata</name>
    <dbReference type="NCBI Taxonomy" id="1411642"/>
    <lineage>
        <taxon>Eukaryota</taxon>
        <taxon>Viridiplantae</taxon>
        <taxon>Chlorophyta</taxon>
        <taxon>Pyramimonadophyceae</taxon>
        <taxon>Pyramimonadales</taxon>
        <taxon>Pyramimonadaceae</taxon>
        <taxon>Pyramimonas</taxon>
        <taxon>Pyramimonas incertae sedis</taxon>
    </lineage>
</organism>
<dbReference type="GO" id="GO:0030968">
    <property type="term" value="P:endoplasmic reticulum unfolded protein response"/>
    <property type="evidence" value="ECO:0007669"/>
    <property type="project" value="TreeGrafter"/>
</dbReference>
<dbReference type="PANTHER" id="PTHR44227">
    <property type="match status" value="1"/>
</dbReference>
<accession>A0A7S0R1L3</accession>
<keyword evidence="2 3" id="KW-0802">TPR repeat</keyword>
<feature type="signal peptide" evidence="5">
    <location>
        <begin position="1"/>
        <end position="25"/>
    </location>
</feature>
<dbReference type="PANTHER" id="PTHR44227:SF3">
    <property type="entry name" value="PROTEIN O-MANNOSYL-TRANSFERASE TMTC4"/>
    <property type="match status" value="1"/>
</dbReference>
<evidence type="ECO:0000256" key="1">
    <source>
        <dbReference type="ARBA" id="ARBA00022737"/>
    </source>
</evidence>
<proteinExistence type="predicted"/>
<feature type="compositionally biased region" description="Basic and acidic residues" evidence="4">
    <location>
        <begin position="164"/>
        <end position="175"/>
    </location>
</feature>
<feature type="repeat" description="TPR" evidence="3">
    <location>
        <begin position="257"/>
        <end position="290"/>
    </location>
</feature>
<dbReference type="Pfam" id="PF13432">
    <property type="entry name" value="TPR_16"/>
    <property type="match status" value="1"/>
</dbReference>
<dbReference type="PROSITE" id="PS50293">
    <property type="entry name" value="TPR_REGION"/>
    <property type="match status" value="1"/>
</dbReference>
<feature type="compositionally biased region" description="Basic and acidic residues" evidence="4">
    <location>
        <begin position="42"/>
        <end position="55"/>
    </location>
</feature>
<dbReference type="SUPFAM" id="SSF48452">
    <property type="entry name" value="TPR-like"/>
    <property type="match status" value="2"/>
</dbReference>
<dbReference type="PROSITE" id="PS50005">
    <property type="entry name" value="TPR"/>
    <property type="match status" value="3"/>
</dbReference>
<dbReference type="GO" id="GO:0035269">
    <property type="term" value="P:protein O-linked glycosylation via mannose"/>
    <property type="evidence" value="ECO:0007669"/>
    <property type="project" value="TreeGrafter"/>
</dbReference>
<evidence type="ECO:0000256" key="5">
    <source>
        <dbReference type="SAM" id="SignalP"/>
    </source>
</evidence>
<dbReference type="EMBL" id="HBFA01014648">
    <property type="protein sequence ID" value="CAD8663748.1"/>
    <property type="molecule type" value="Transcribed_RNA"/>
</dbReference>
<dbReference type="InterPro" id="IPR019734">
    <property type="entry name" value="TPR_rpt"/>
</dbReference>
<evidence type="ECO:0000313" key="6">
    <source>
        <dbReference type="EMBL" id="CAD8663748.1"/>
    </source>
</evidence>
<protein>
    <submittedName>
        <fullName evidence="6">Uncharacterized protein</fullName>
    </submittedName>
</protein>
<keyword evidence="1" id="KW-0677">Repeat</keyword>
<feature type="repeat" description="TPR" evidence="3">
    <location>
        <begin position="223"/>
        <end position="256"/>
    </location>
</feature>
<dbReference type="InterPro" id="IPR011990">
    <property type="entry name" value="TPR-like_helical_dom_sf"/>
</dbReference>
<reference evidence="6" key="1">
    <citation type="submission" date="2021-01" db="EMBL/GenBank/DDBJ databases">
        <authorList>
            <person name="Corre E."/>
            <person name="Pelletier E."/>
            <person name="Niang G."/>
            <person name="Scheremetjew M."/>
            <person name="Finn R."/>
            <person name="Kale V."/>
            <person name="Holt S."/>
            <person name="Cochrane G."/>
            <person name="Meng A."/>
            <person name="Brown T."/>
            <person name="Cohen L."/>
        </authorList>
    </citation>
    <scope>NUCLEOTIDE SEQUENCE</scope>
    <source>
        <strain evidence="6">CCMP722</strain>
    </source>
</reference>
<feature type="chain" id="PRO_5030767994" evidence="5">
    <location>
        <begin position="26"/>
        <end position="367"/>
    </location>
</feature>